<dbReference type="Gene3D" id="3.40.50.12580">
    <property type="match status" value="1"/>
</dbReference>
<name>A0ABS0E035_9GAMM</name>
<organism evidence="1 2">
    <name type="scientific">Rahnella laticis</name>
    <dbReference type="NCBI Taxonomy" id="2787622"/>
    <lineage>
        <taxon>Bacteria</taxon>
        <taxon>Pseudomonadati</taxon>
        <taxon>Pseudomonadota</taxon>
        <taxon>Gammaproteobacteria</taxon>
        <taxon>Enterobacterales</taxon>
        <taxon>Yersiniaceae</taxon>
        <taxon>Rahnella</taxon>
    </lineage>
</organism>
<evidence type="ECO:0000313" key="2">
    <source>
        <dbReference type="Proteomes" id="UP000636811"/>
    </source>
</evidence>
<dbReference type="RefSeq" id="WP_195813032.1">
    <property type="nucleotide sequence ID" value="NZ_JADOBI010000002.1"/>
</dbReference>
<accession>A0ABS0E035</accession>
<reference evidence="1 2" key="1">
    <citation type="submission" date="2020-11" db="EMBL/GenBank/DDBJ databases">
        <title>Taxonomic investigation of Rahnella strains.</title>
        <authorList>
            <person name="Lee S.D."/>
        </authorList>
    </citation>
    <scope>NUCLEOTIDE SEQUENCE [LARGE SCALE GENOMIC DNA]</scope>
    <source>
        <strain evidence="1 2">SAP-17</strain>
    </source>
</reference>
<keyword evidence="2" id="KW-1185">Reference proteome</keyword>
<sequence length="364" mass="41418">MTITRKPVGFYMETSFHFEVYKNVIAALQAQNIPCALVISDVIEATFVSEMVGYLQKLQRTDLPLLRVSVLTGKPSQLSCLVSPYYTPLLNNLAPLNVRALYGLAKDRWGHAWWNAFYDCVLCYAEHTRQRIDIGGNAVVVGNPRFDDWHNAKYDRSLAELLNRRKKRPTLLYAPTFGELSSLPHWAESLNALQNDVTLLVKLHHGTLIRSEEAPSRALVQKYFRKNLVSHASTFSLLEAADMVVTDNSGFIFDAIHADKKTLLLGWKGLGNLLHDNRTLSDVYSTDQTVREFLPQAASLPELRRALSEETLWPELSDYRRNVCDAFQDGNAGKRAANEIIRLLDDAQRPQRNFLLQSLRERLF</sequence>
<dbReference type="InterPro" id="IPR007554">
    <property type="entry name" value="Glycerophosphate_synth"/>
</dbReference>
<protein>
    <submittedName>
        <fullName evidence="1">CDP-glycerol glycerophosphotransferase family protein</fullName>
    </submittedName>
</protein>
<gene>
    <name evidence="1" type="ORF">IV433_03505</name>
</gene>
<dbReference type="Pfam" id="PF04464">
    <property type="entry name" value="Glyphos_transf"/>
    <property type="match status" value="1"/>
</dbReference>
<evidence type="ECO:0000313" key="1">
    <source>
        <dbReference type="EMBL" id="MBF7978472.1"/>
    </source>
</evidence>
<dbReference type="InterPro" id="IPR043148">
    <property type="entry name" value="TagF_C"/>
</dbReference>
<dbReference type="EMBL" id="JADOBI010000002">
    <property type="protein sequence ID" value="MBF7978472.1"/>
    <property type="molecule type" value="Genomic_DNA"/>
</dbReference>
<dbReference type="SUPFAM" id="SSF53756">
    <property type="entry name" value="UDP-Glycosyltransferase/glycogen phosphorylase"/>
    <property type="match status" value="1"/>
</dbReference>
<dbReference type="Proteomes" id="UP000636811">
    <property type="component" value="Unassembled WGS sequence"/>
</dbReference>
<proteinExistence type="predicted"/>
<comment type="caution">
    <text evidence="1">The sequence shown here is derived from an EMBL/GenBank/DDBJ whole genome shotgun (WGS) entry which is preliminary data.</text>
</comment>